<organism evidence="1 2">
    <name type="scientific">Acaulospora colombiana</name>
    <dbReference type="NCBI Taxonomy" id="27376"/>
    <lineage>
        <taxon>Eukaryota</taxon>
        <taxon>Fungi</taxon>
        <taxon>Fungi incertae sedis</taxon>
        <taxon>Mucoromycota</taxon>
        <taxon>Glomeromycotina</taxon>
        <taxon>Glomeromycetes</taxon>
        <taxon>Diversisporales</taxon>
        <taxon>Acaulosporaceae</taxon>
        <taxon>Acaulospora</taxon>
    </lineage>
</organism>
<reference evidence="1" key="1">
    <citation type="submission" date="2021-06" db="EMBL/GenBank/DDBJ databases">
        <authorList>
            <person name="Kallberg Y."/>
            <person name="Tangrot J."/>
            <person name="Rosling A."/>
        </authorList>
    </citation>
    <scope>NUCLEOTIDE SEQUENCE</scope>
    <source>
        <strain evidence="1">CL356</strain>
    </source>
</reference>
<name>A0ACA9M7I5_9GLOM</name>
<dbReference type="EMBL" id="CAJVPT010009855">
    <property type="protein sequence ID" value="CAG8565184.1"/>
    <property type="molecule type" value="Genomic_DNA"/>
</dbReference>
<proteinExistence type="predicted"/>
<accession>A0ACA9M7I5</accession>
<gene>
    <name evidence="1" type="ORF">ACOLOM_LOCUS5388</name>
</gene>
<protein>
    <submittedName>
        <fullName evidence="1">2861_t:CDS:1</fullName>
    </submittedName>
</protein>
<sequence length="389" mass="44598">MSRYEHGQSYYLDTVANSGIHHRLSKLQKLELCYNITRNSDAELIVDRIVNLFAILACNVHGLRHISIIFGTEQPVLQSKLGKAVENLIKSQSNLEYLELYKFWDSSTEVSIYSALVSQSRSLTFLKILGTKDFHQLLPFLKYCTNLKTLCITPSIPPIKENSGAEYSSIQLRHIYFQHYIEPNMITSTLIPILRMSSQNLRILSLQRVNPHHLDLIARYCSNITTLSLNIAYSQLSHFGKIISNMNLRSLTLKKVLGDTNFCQKSINDLAKSIPSSLKYFGIGFKMLPITLKLFLSECQASLCGLDLYYYFNMIDDSYLQIFIQYAKENDSFRQLRFEDAPSTHLCGVFENPSKLLQHAKSIIPVITKFKFGKDPFDDDLDYSEFAFS</sequence>
<evidence type="ECO:0000313" key="2">
    <source>
        <dbReference type="Proteomes" id="UP000789525"/>
    </source>
</evidence>
<evidence type="ECO:0000313" key="1">
    <source>
        <dbReference type="EMBL" id="CAG8565184.1"/>
    </source>
</evidence>
<dbReference type="Proteomes" id="UP000789525">
    <property type="component" value="Unassembled WGS sequence"/>
</dbReference>
<comment type="caution">
    <text evidence="1">The sequence shown here is derived from an EMBL/GenBank/DDBJ whole genome shotgun (WGS) entry which is preliminary data.</text>
</comment>
<keyword evidence="2" id="KW-1185">Reference proteome</keyword>